<evidence type="ECO:0000256" key="7">
    <source>
        <dbReference type="ARBA" id="ARBA00023274"/>
    </source>
</evidence>
<sequence>MASPVLKNGAVAALKKKRSKKSKSRTEINLSDSESDNNAARQSKKHKNTRSSPDEPPAANPTPPRKESKKKKTKPEPVPLTPPSPSSEIQTAPPTQPRREEDFVSLYQRKIAAELGDDIEKVRGANDFSDRSVPMLVHALRQGVSMFSAEEKGRVMSGVNV</sequence>
<dbReference type="AlphaFoldDB" id="A0A9P4QT62"/>
<evidence type="ECO:0000256" key="4">
    <source>
        <dbReference type="ARBA" id="ARBA00015339"/>
    </source>
</evidence>
<dbReference type="Pfam" id="PF14615">
    <property type="entry name" value="Rsa3"/>
    <property type="match status" value="1"/>
</dbReference>
<comment type="similarity">
    <text evidence="3">Belongs to the RSA3 family.</text>
</comment>
<dbReference type="PANTHER" id="PTHR28127:SF1">
    <property type="entry name" value="RIBOSOME ASSEMBLY PROTEIN 3"/>
    <property type="match status" value="1"/>
</dbReference>
<gene>
    <name evidence="10" type="ORF">EJ04DRAFT_515254</name>
</gene>
<protein>
    <recommendedName>
        <fullName evidence="4">Ribosome assembly protein 3</fullName>
    </recommendedName>
</protein>
<dbReference type="GO" id="GO:0030687">
    <property type="term" value="C:preribosome, large subunit precursor"/>
    <property type="evidence" value="ECO:0007669"/>
    <property type="project" value="TreeGrafter"/>
</dbReference>
<accession>A0A9P4QT62</accession>
<dbReference type="InterPro" id="IPR051898">
    <property type="entry name" value="Ribosome_Assembly_3"/>
</dbReference>
<reference evidence="10" key="1">
    <citation type="journal article" date="2020" name="Stud. Mycol.">
        <title>101 Dothideomycetes genomes: a test case for predicting lifestyles and emergence of pathogens.</title>
        <authorList>
            <person name="Haridas S."/>
            <person name="Albert R."/>
            <person name="Binder M."/>
            <person name="Bloem J."/>
            <person name="Labutti K."/>
            <person name="Salamov A."/>
            <person name="Andreopoulos B."/>
            <person name="Baker S."/>
            <person name="Barry K."/>
            <person name="Bills G."/>
            <person name="Bluhm B."/>
            <person name="Cannon C."/>
            <person name="Castanera R."/>
            <person name="Culley D."/>
            <person name="Daum C."/>
            <person name="Ezra D."/>
            <person name="Gonzalez J."/>
            <person name="Henrissat B."/>
            <person name="Kuo A."/>
            <person name="Liang C."/>
            <person name="Lipzen A."/>
            <person name="Lutzoni F."/>
            <person name="Magnuson J."/>
            <person name="Mondo S."/>
            <person name="Nolan M."/>
            <person name="Ohm R."/>
            <person name="Pangilinan J."/>
            <person name="Park H.-J."/>
            <person name="Ramirez L."/>
            <person name="Alfaro M."/>
            <person name="Sun H."/>
            <person name="Tritt A."/>
            <person name="Yoshinaga Y."/>
            <person name="Zwiers L.-H."/>
            <person name="Turgeon B."/>
            <person name="Goodwin S."/>
            <person name="Spatafora J."/>
            <person name="Crous P."/>
            <person name="Grigoriev I."/>
        </authorList>
    </citation>
    <scope>NUCLEOTIDE SEQUENCE</scope>
    <source>
        <strain evidence="10">CBS 125425</strain>
    </source>
</reference>
<dbReference type="GO" id="GO:0005730">
    <property type="term" value="C:nucleolus"/>
    <property type="evidence" value="ECO:0007669"/>
    <property type="project" value="UniProtKB-SubCell"/>
</dbReference>
<evidence type="ECO:0000256" key="1">
    <source>
        <dbReference type="ARBA" id="ARBA00003035"/>
    </source>
</evidence>
<feature type="compositionally biased region" description="Pro residues" evidence="8">
    <location>
        <begin position="76"/>
        <end position="85"/>
    </location>
</feature>
<evidence type="ECO:0000256" key="6">
    <source>
        <dbReference type="ARBA" id="ARBA00023242"/>
    </source>
</evidence>
<evidence type="ECO:0000256" key="5">
    <source>
        <dbReference type="ARBA" id="ARBA00022517"/>
    </source>
</evidence>
<evidence type="ECO:0000256" key="3">
    <source>
        <dbReference type="ARBA" id="ARBA00006256"/>
    </source>
</evidence>
<keyword evidence="11" id="KW-1185">Reference proteome</keyword>
<keyword evidence="5" id="KW-0690">Ribosome biogenesis</keyword>
<proteinExistence type="inferred from homology"/>
<name>A0A9P4QT62_9PLEO</name>
<keyword evidence="6" id="KW-0539">Nucleus</keyword>
<organism evidence="10 11">
    <name type="scientific">Polyplosphaeria fusca</name>
    <dbReference type="NCBI Taxonomy" id="682080"/>
    <lineage>
        <taxon>Eukaryota</taxon>
        <taxon>Fungi</taxon>
        <taxon>Dikarya</taxon>
        <taxon>Ascomycota</taxon>
        <taxon>Pezizomycotina</taxon>
        <taxon>Dothideomycetes</taxon>
        <taxon>Pleosporomycetidae</taxon>
        <taxon>Pleosporales</taxon>
        <taxon>Tetraplosphaeriaceae</taxon>
        <taxon>Polyplosphaeria</taxon>
    </lineage>
</organism>
<feature type="region of interest" description="Disordered" evidence="8">
    <location>
        <begin position="1"/>
        <end position="102"/>
    </location>
</feature>
<evidence type="ECO:0000313" key="11">
    <source>
        <dbReference type="Proteomes" id="UP000799444"/>
    </source>
</evidence>
<dbReference type="GO" id="GO:0000027">
    <property type="term" value="P:ribosomal large subunit assembly"/>
    <property type="evidence" value="ECO:0007669"/>
    <property type="project" value="TreeGrafter"/>
</dbReference>
<feature type="compositionally biased region" description="Basic residues" evidence="8">
    <location>
        <begin position="14"/>
        <end position="23"/>
    </location>
</feature>
<dbReference type="OrthoDB" id="69550at2759"/>
<evidence type="ECO:0000259" key="9">
    <source>
        <dbReference type="Pfam" id="PF14615"/>
    </source>
</evidence>
<evidence type="ECO:0000256" key="2">
    <source>
        <dbReference type="ARBA" id="ARBA00004604"/>
    </source>
</evidence>
<comment type="subcellular location">
    <subcellularLocation>
        <location evidence="2">Nucleus</location>
        <location evidence="2">Nucleolus</location>
    </subcellularLocation>
</comment>
<keyword evidence="7" id="KW-0687">Ribonucleoprotein</keyword>
<dbReference type="PANTHER" id="PTHR28127">
    <property type="entry name" value="RIBOSOME ASSEMBLY PROTEIN 3"/>
    <property type="match status" value="1"/>
</dbReference>
<dbReference type="Proteomes" id="UP000799444">
    <property type="component" value="Unassembled WGS sequence"/>
</dbReference>
<feature type="compositionally biased region" description="Pro residues" evidence="8">
    <location>
        <begin position="54"/>
        <end position="63"/>
    </location>
</feature>
<dbReference type="InterPro" id="IPR028217">
    <property type="entry name" value="Rsa3_C"/>
</dbReference>
<comment type="caution">
    <text evidence="10">The sequence shown here is derived from an EMBL/GenBank/DDBJ whole genome shotgun (WGS) entry which is preliminary data.</text>
</comment>
<evidence type="ECO:0000313" key="10">
    <source>
        <dbReference type="EMBL" id="KAF2730462.1"/>
    </source>
</evidence>
<evidence type="ECO:0000256" key="8">
    <source>
        <dbReference type="SAM" id="MobiDB-lite"/>
    </source>
</evidence>
<feature type="domain" description="Ribosome-assembly protein 3 C-terminal" evidence="9">
    <location>
        <begin position="104"/>
        <end position="148"/>
    </location>
</feature>
<comment type="function">
    <text evidence="1">Required for efficient biogenesis of the 60S ribosomal subunit.</text>
</comment>
<dbReference type="EMBL" id="ML996217">
    <property type="protein sequence ID" value="KAF2730462.1"/>
    <property type="molecule type" value="Genomic_DNA"/>
</dbReference>
<feature type="compositionally biased region" description="Polar residues" evidence="8">
    <location>
        <begin position="27"/>
        <end position="41"/>
    </location>
</feature>